<dbReference type="InterPro" id="IPR051131">
    <property type="entry name" value="NEK_Ser/Thr_kinase_NIMA"/>
</dbReference>
<feature type="compositionally biased region" description="Acidic residues" evidence="14">
    <location>
        <begin position="383"/>
        <end position="396"/>
    </location>
</feature>
<dbReference type="FunFam" id="3.30.200.20:FF:000097">
    <property type="entry name" value="Probable serine/threonine-protein kinase nek1"/>
    <property type="match status" value="1"/>
</dbReference>
<keyword evidence="6" id="KW-0479">Metal-binding</keyword>
<dbReference type="PhylomeDB" id="A0A0G4EP79"/>
<dbReference type="OMA" id="HIITCHE"/>
<dbReference type="PROSITE" id="PS00108">
    <property type="entry name" value="PROTEIN_KINASE_ST"/>
    <property type="match status" value="1"/>
</dbReference>
<feature type="compositionally biased region" description="Low complexity" evidence="14">
    <location>
        <begin position="321"/>
        <end position="335"/>
    </location>
</feature>
<evidence type="ECO:0000313" key="16">
    <source>
        <dbReference type="EMBL" id="CEL99617.1"/>
    </source>
</evidence>
<dbReference type="GO" id="GO:0005524">
    <property type="term" value="F:ATP binding"/>
    <property type="evidence" value="ECO:0007669"/>
    <property type="project" value="UniProtKB-UniRule"/>
</dbReference>
<keyword evidence="10" id="KW-0460">Magnesium</keyword>
<feature type="region of interest" description="Disordered" evidence="14">
    <location>
        <begin position="1"/>
        <end position="28"/>
    </location>
</feature>
<dbReference type="OrthoDB" id="248923at2759"/>
<feature type="domain" description="Protein kinase" evidence="15">
    <location>
        <begin position="29"/>
        <end position="284"/>
    </location>
</feature>
<dbReference type="InterPro" id="IPR011009">
    <property type="entry name" value="Kinase-like_dom_sf"/>
</dbReference>
<dbReference type="InterPro" id="IPR000719">
    <property type="entry name" value="Prot_kinase_dom"/>
</dbReference>
<comment type="similarity">
    <text evidence="2">Belongs to the protein kinase superfamily. NEK Ser/Thr protein kinase family. NIMA subfamily.</text>
</comment>
<dbReference type="STRING" id="1169540.A0A0G4EP79"/>
<dbReference type="Gene3D" id="1.10.510.10">
    <property type="entry name" value="Transferase(Phosphotransferase) domain 1"/>
    <property type="match status" value="1"/>
</dbReference>
<dbReference type="PANTHER" id="PTHR44899:SF3">
    <property type="entry name" value="SERINE_THREONINE-PROTEIN KINASE NEK1"/>
    <property type="match status" value="1"/>
</dbReference>
<feature type="region of interest" description="Disordered" evidence="14">
    <location>
        <begin position="304"/>
        <end position="406"/>
    </location>
</feature>
<evidence type="ECO:0000256" key="1">
    <source>
        <dbReference type="ARBA" id="ARBA00001946"/>
    </source>
</evidence>
<feature type="compositionally biased region" description="Pro residues" evidence="14">
    <location>
        <begin position="336"/>
        <end position="361"/>
    </location>
</feature>
<evidence type="ECO:0000256" key="9">
    <source>
        <dbReference type="ARBA" id="ARBA00022840"/>
    </source>
</evidence>
<feature type="binding site" evidence="13">
    <location>
        <position position="58"/>
    </location>
    <ligand>
        <name>ATP</name>
        <dbReference type="ChEBI" id="CHEBI:30616"/>
    </ligand>
</feature>
<name>A0A0G4EP79_VITBC</name>
<evidence type="ECO:0000256" key="11">
    <source>
        <dbReference type="ARBA" id="ARBA00047899"/>
    </source>
</evidence>
<dbReference type="InterPro" id="IPR017441">
    <property type="entry name" value="Protein_kinase_ATP_BS"/>
</dbReference>
<dbReference type="SUPFAM" id="SSF56112">
    <property type="entry name" value="Protein kinase-like (PK-like)"/>
    <property type="match status" value="1"/>
</dbReference>
<dbReference type="VEuPathDB" id="CryptoDB:Vbra_1533"/>
<reference evidence="16 17" key="1">
    <citation type="submission" date="2014-11" db="EMBL/GenBank/DDBJ databases">
        <authorList>
            <person name="Zhu J."/>
            <person name="Qi W."/>
            <person name="Song R."/>
        </authorList>
    </citation>
    <scope>NUCLEOTIDE SEQUENCE [LARGE SCALE GENOMIC DNA]</scope>
</reference>
<protein>
    <recommendedName>
        <fullName evidence="3">non-specific serine/threonine protein kinase</fullName>
        <ecNumber evidence="3">2.7.11.1</ecNumber>
    </recommendedName>
</protein>
<dbReference type="Pfam" id="PF00069">
    <property type="entry name" value="Pkinase"/>
    <property type="match status" value="1"/>
</dbReference>
<dbReference type="InParanoid" id="A0A0G4EP79"/>
<dbReference type="InterPro" id="IPR008271">
    <property type="entry name" value="Ser/Thr_kinase_AS"/>
</dbReference>
<dbReference type="AlphaFoldDB" id="A0A0G4EP79"/>
<dbReference type="PROSITE" id="PS50011">
    <property type="entry name" value="PROTEIN_KINASE_DOM"/>
    <property type="match status" value="1"/>
</dbReference>
<dbReference type="SMART" id="SM00220">
    <property type="entry name" value="S_TKc"/>
    <property type="match status" value="1"/>
</dbReference>
<keyword evidence="8" id="KW-0418">Kinase</keyword>
<dbReference type="CDD" id="cd08215">
    <property type="entry name" value="STKc_Nek"/>
    <property type="match status" value="1"/>
</dbReference>
<evidence type="ECO:0000256" key="13">
    <source>
        <dbReference type="PROSITE-ProRule" id="PRU10141"/>
    </source>
</evidence>
<comment type="catalytic activity">
    <reaction evidence="12">
        <text>L-seryl-[protein] + ATP = O-phospho-L-seryl-[protein] + ADP + H(+)</text>
        <dbReference type="Rhea" id="RHEA:17989"/>
        <dbReference type="Rhea" id="RHEA-COMP:9863"/>
        <dbReference type="Rhea" id="RHEA-COMP:11604"/>
        <dbReference type="ChEBI" id="CHEBI:15378"/>
        <dbReference type="ChEBI" id="CHEBI:29999"/>
        <dbReference type="ChEBI" id="CHEBI:30616"/>
        <dbReference type="ChEBI" id="CHEBI:83421"/>
        <dbReference type="ChEBI" id="CHEBI:456216"/>
        <dbReference type="EC" id="2.7.11.1"/>
    </reaction>
</comment>
<evidence type="ECO:0000256" key="8">
    <source>
        <dbReference type="ARBA" id="ARBA00022777"/>
    </source>
</evidence>
<dbReference type="PROSITE" id="PS00107">
    <property type="entry name" value="PROTEIN_KINASE_ATP"/>
    <property type="match status" value="1"/>
</dbReference>
<dbReference type="Proteomes" id="UP000041254">
    <property type="component" value="Unassembled WGS sequence"/>
</dbReference>
<evidence type="ECO:0000256" key="4">
    <source>
        <dbReference type="ARBA" id="ARBA00022527"/>
    </source>
</evidence>
<evidence type="ECO:0000256" key="7">
    <source>
        <dbReference type="ARBA" id="ARBA00022741"/>
    </source>
</evidence>
<evidence type="ECO:0000256" key="10">
    <source>
        <dbReference type="ARBA" id="ARBA00022842"/>
    </source>
</evidence>
<keyword evidence="5" id="KW-0808">Transferase</keyword>
<evidence type="ECO:0000256" key="14">
    <source>
        <dbReference type="SAM" id="MobiDB-lite"/>
    </source>
</evidence>
<dbReference type="EMBL" id="CDMY01000284">
    <property type="protein sequence ID" value="CEL99617.1"/>
    <property type="molecule type" value="Genomic_DNA"/>
</dbReference>
<keyword evidence="9 13" id="KW-0067">ATP-binding</keyword>
<evidence type="ECO:0000256" key="2">
    <source>
        <dbReference type="ARBA" id="ARBA00010886"/>
    </source>
</evidence>
<keyword evidence="7 13" id="KW-0547">Nucleotide-binding</keyword>
<accession>A0A0G4EP79</accession>
<proteinExistence type="inferred from homology"/>
<evidence type="ECO:0000256" key="5">
    <source>
        <dbReference type="ARBA" id="ARBA00022679"/>
    </source>
</evidence>
<dbReference type="GO" id="GO:0004674">
    <property type="term" value="F:protein serine/threonine kinase activity"/>
    <property type="evidence" value="ECO:0007669"/>
    <property type="project" value="UniProtKB-KW"/>
</dbReference>
<evidence type="ECO:0000313" key="17">
    <source>
        <dbReference type="Proteomes" id="UP000041254"/>
    </source>
</evidence>
<feature type="compositionally biased region" description="Polar residues" evidence="14">
    <location>
        <begin position="9"/>
        <end position="23"/>
    </location>
</feature>
<organism evidence="16 17">
    <name type="scientific">Vitrella brassicaformis (strain CCMP3155)</name>
    <dbReference type="NCBI Taxonomy" id="1169540"/>
    <lineage>
        <taxon>Eukaryota</taxon>
        <taxon>Sar</taxon>
        <taxon>Alveolata</taxon>
        <taxon>Colpodellida</taxon>
        <taxon>Vitrellaceae</taxon>
        <taxon>Vitrella</taxon>
    </lineage>
</organism>
<dbReference type="EC" id="2.7.11.1" evidence="3"/>
<evidence type="ECO:0000256" key="3">
    <source>
        <dbReference type="ARBA" id="ARBA00012513"/>
    </source>
</evidence>
<evidence type="ECO:0000256" key="6">
    <source>
        <dbReference type="ARBA" id="ARBA00022723"/>
    </source>
</evidence>
<gene>
    <name evidence="16" type="ORF">Vbra_1533</name>
</gene>
<dbReference type="Gene3D" id="3.30.200.20">
    <property type="entry name" value="Phosphorylase Kinase, domain 1"/>
    <property type="match status" value="1"/>
</dbReference>
<sequence>MEEKDDKQVTGSTKDSTSATSTGKHPEKYRRLKVLGKGSFGKAYLVQKTESGQLCVIKQMETTMMSEQERQEAIKEAHVLKKMNHPNIVKFHEVFMTRRGRLCIVMDYADGGDIHLLIKKREGALIPESQILNWFVQTALALKHVHDRKVLHRDLKSQNIFLTSSGVVKLGDFGIARMLEATKDFARTMVGTPYYLSPEIIEERPYNFKSDIWSLGVVLYEMTTLRHPFDAESLHFLAIKILKGTFPPPDPKYSSDLVSLIKAMLNRDPEKRPSALEVLRQAFLRPYLEQVARIEHLDLDKELSPTPVDYHPQQRKSISTPSAEAAAASSAAPQAPSQPQPAPAPVPAPPAQPQVLQPPQPSSSSSRSRKQSRSTTRTNSEPGDPEPDMESEDEGGDGGARKPSAAHMADVKLPTARQMSGMSVSQQHNAKAESLRQYLQSMLTAAEYDKAYGIVRSSNAGGEADGSGGGGGDLMVQLKEVIGPQKAKSLLELFQLLVFLEDIATSTEEAANA</sequence>
<evidence type="ECO:0000259" key="15">
    <source>
        <dbReference type="PROSITE" id="PS50011"/>
    </source>
</evidence>
<dbReference type="FunFam" id="1.10.510.10:FF:000172">
    <property type="entry name" value="serine/threonine-protein kinase Nek1 isoform X1"/>
    <property type="match status" value="1"/>
</dbReference>
<comment type="cofactor">
    <cofactor evidence="1">
        <name>Mg(2+)</name>
        <dbReference type="ChEBI" id="CHEBI:18420"/>
    </cofactor>
</comment>
<keyword evidence="17" id="KW-1185">Reference proteome</keyword>
<dbReference type="GO" id="GO:0046872">
    <property type="term" value="F:metal ion binding"/>
    <property type="evidence" value="ECO:0007669"/>
    <property type="project" value="UniProtKB-KW"/>
</dbReference>
<evidence type="ECO:0000256" key="12">
    <source>
        <dbReference type="ARBA" id="ARBA00048679"/>
    </source>
</evidence>
<dbReference type="PANTHER" id="PTHR44899">
    <property type="entry name" value="CAMK FAMILY PROTEIN KINASE"/>
    <property type="match status" value="1"/>
</dbReference>
<keyword evidence="4" id="KW-0723">Serine/threonine-protein kinase</keyword>
<comment type="catalytic activity">
    <reaction evidence="11">
        <text>L-threonyl-[protein] + ATP = O-phospho-L-threonyl-[protein] + ADP + H(+)</text>
        <dbReference type="Rhea" id="RHEA:46608"/>
        <dbReference type="Rhea" id="RHEA-COMP:11060"/>
        <dbReference type="Rhea" id="RHEA-COMP:11605"/>
        <dbReference type="ChEBI" id="CHEBI:15378"/>
        <dbReference type="ChEBI" id="CHEBI:30013"/>
        <dbReference type="ChEBI" id="CHEBI:30616"/>
        <dbReference type="ChEBI" id="CHEBI:61977"/>
        <dbReference type="ChEBI" id="CHEBI:456216"/>
        <dbReference type="EC" id="2.7.11.1"/>
    </reaction>
</comment>